<keyword evidence="3" id="KW-1185">Reference proteome</keyword>
<dbReference type="Proteomes" id="UP000299102">
    <property type="component" value="Unassembled WGS sequence"/>
</dbReference>
<dbReference type="AlphaFoldDB" id="A0A4C1WVJ0"/>
<comment type="caution">
    <text evidence="2">The sequence shown here is derived from an EMBL/GenBank/DDBJ whole genome shotgun (WGS) entry which is preliminary data.</text>
</comment>
<evidence type="ECO:0000256" key="1">
    <source>
        <dbReference type="SAM" id="MobiDB-lite"/>
    </source>
</evidence>
<protein>
    <submittedName>
        <fullName evidence="2">Uncharacterized protein</fullName>
    </submittedName>
</protein>
<evidence type="ECO:0000313" key="2">
    <source>
        <dbReference type="EMBL" id="GBP54074.1"/>
    </source>
</evidence>
<accession>A0A4C1WVJ0</accession>
<gene>
    <name evidence="2" type="ORF">EVAR_85377_1</name>
</gene>
<proteinExistence type="predicted"/>
<dbReference type="EMBL" id="BGZK01000638">
    <property type="protein sequence ID" value="GBP54074.1"/>
    <property type="molecule type" value="Genomic_DNA"/>
</dbReference>
<sequence>MPEPSKTVSRIIRFGKAVGARAPIRLVDAPKSIRRTAFGSSPFLGRAYPGGPRATRLKTISGPDVKTSCRPAPGRRLDVRVLYNYSIVVVREGRLCTVRTVLVRFELIARSTPTVLRLLEETLTRTRTTQNVGQGDGFEDESAARQSPQHVARGAAHEQAQTSEHTRNNERDDEITTVSTLRVGRVLCSKMLSAKRINKNKPRPAGAHLLDNQIVRAHSQNFLNSNRCVDCSCLLFYASLAIRYANINDVDAIRVHCERRFALRCSVEEVGMTSFRARTNSSRMNDFLSNMRHNSISARRDASVRSNRPSARLIDYCRVTFNPFEPRIGSQHIPIAPESSESSCLLPRRSDSNIYS</sequence>
<reference evidence="2 3" key="1">
    <citation type="journal article" date="2019" name="Commun. Biol.">
        <title>The bagworm genome reveals a unique fibroin gene that provides high tensile strength.</title>
        <authorList>
            <person name="Kono N."/>
            <person name="Nakamura H."/>
            <person name="Ohtoshi R."/>
            <person name="Tomita M."/>
            <person name="Numata K."/>
            <person name="Arakawa K."/>
        </authorList>
    </citation>
    <scope>NUCLEOTIDE SEQUENCE [LARGE SCALE GENOMIC DNA]</scope>
</reference>
<feature type="region of interest" description="Disordered" evidence="1">
    <location>
        <begin position="127"/>
        <end position="175"/>
    </location>
</feature>
<evidence type="ECO:0000313" key="3">
    <source>
        <dbReference type="Proteomes" id="UP000299102"/>
    </source>
</evidence>
<organism evidence="2 3">
    <name type="scientific">Eumeta variegata</name>
    <name type="common">Bagworm moth</name>
    <name type="synonym">Eumeta japonica</name>
    <dbReference type="NCBI Taxonomy" id="151549"/>
    <lineage>
        <taxon>Eukaryota</taxon>
        <taxon>Metazoa</taxon>
        <taxon>Ecdysozoa</taxon>
        <taxon>Arthropoda</taxon>
        <taxon>Hexapoda</taxon>
        <taxon>Insecta</taxon>
        <taxon>Pterygota</taxon>
        <taxon>Neoptera</taxon>
        <taxon>Endopterygota</taxon>
        <taxon>Lepidoptera</taxon>
        <taxon>Glossata</taxon>
        <taxon>Ditrysia</taxon>
        <taxon>Tineoidea</taxon>
        <taxon>Psychidae</taxon>
        <taxon>Oiketicinae</taxon>
        <taxon>Eumeta</taxon>
    </lineage>
</organism>
<name>A0A4C1WVJ0_EUMVA</name>